<accession>A0AAP0LVQ8</accession>
<dbReference type="AlphaFoldDB" id="A0AAP0LVQ8"/>
<gene>
    <name evidence="1" type="ORF">WN944_019185</name>
</gene>
<organism evidence="1 2">
    <name type="scientific">Citrus x changshan-huyou</name>
    <dbReference type="NCBI Taxonomy" id="2935761"/>
    <lineage>
        <taxon>Eukaryota</taxon>
        <taxon>Viridiplantae</taxon>
        <taxon>Streptophyta</taxon>
        <taxon>Embryophyta</taxon>
        <taxon>Tracheophyta</taxon>
        <taxon>Spermatophyta</taxon>
        <taxon>Magnoliopsida</taxon>
        <taxon>eudicotyledons</taxon>
        <taxon>Gunneridae</taxon>
        <taxon>Pentapetalae</taxon>
        <taxon>rosids</taxon>
        <taxon>malvids</taxon>
        <taxon>Sapindales</taxon>
        <taxon>Rutaceae</taxon>
        <taxon>Aurantioideae</taxon>
        <taxon>Citrus</taxon>
    </lineage>
</organism>
<name>A0AAP0LVQ8_9ROSI</name>
<sequence length="87" mass="10364">MFLYLIRSMMLNIAGCFMIQNLLNQQIIVVHRLYTVALMISYLNYGDDERFNNLLASAHLLQLWELHKIFSTMLCNYRSAFNTLIWE</sequence>
<evidence type="ECO:0000313" key="1">
    <source>
        <dbReference type="EMBL" id="KAK9187786.1"/>
    </source>
</evidence>
<dbReference type="EMBL" id="JBCGBO010000007">
    <property type="protein sequence ID" value="KAK9187786.1"/>
    <property type="molecule type" value="Genomic_DNA"/>
</dbReference>
<protein>
    <submittedName>
        <fullName evidence="1">Uncharacterized protein</fullName>
    </submittedName>
</protein>
<keyword evidence="2" id="KW-1185">Reference proteome</keyword>
<reference evidence="1 2" key="1">
    <citation type="submission" date="2024-05" db="EMBL/GenBank/DDBJ databases">
        <title>Haplotype-resolved chromosome-level genome assembly of Huyou (Citrus changshanensis).</title>
        <authorList>
            <person name="Miao C."/>
            <person name="Chen W."/>
            <person name="Wu Y."/>
            <person name="Wang L."/>
            <person name="Zhao S."/>
            <person name="Grierson D."/>
            <person name="Xu C."/>
            <person name="Chen K."/>
        </authorList>
    </citation>
    <scope>NUCLEOTIDE SEQUENCE [LARGE SCALE GENOMIC DNA]</scope>
    <source>
        <strain evidence="1">01-14</strain>
        <tissue evidence="1">Leaf</tissue>
    </source>
</reference>
<proteinExistence type="predicted"/>
<evidence type="ECO:0000313" key="2">
    <source>
        <dbReference type="Proteomes" id="UP001428341"/>
    </source>
</evidence>
<dbReference type="Proteomes" id="UP001428341">
    <property type="component" value="Unassembled WGS sequence"/>
</dbReference>
<comment type="caution">
    <text evidence="1">The sequence shown here is derived from an EMBL/GenBank/DDBJ whole genome shotgun (WGS) entry which is preliminary data.</text>
</comment>